<feature type="compositionally biased region" description="Low complexity" evidence="1">
    <location>
        <begin position="110"/>
        <end position="125"/>
    </location>
</feature>
<dbReference type="EMBL" id="VSRR010009080">
    <property type="protein sequence ID" value="MPC49767.1"/>
    <property type="molecule type" value="Genomic_DNA"/>
</dbReference>
<evidence type="ECO:0000313" key="2">
    <source>
        <dbReference type="EMBL" id="MPC49767.1"/>
    </source>
</evidence>
<keyword evidence="3" id="KW-1185">Reference proteome</keyword>
<evidence type="ECO:0000313" key="3">
    <source>
        <dbReference type="Proteomes" id="UP000324222"/>
    </source>
</evidence>
<dbReference type="Proteomes" id="UP000324222">
    <property type="component" value="Unassembled WGS sequence"/>
</dbReference>
<evidence type="ECO:0000256" key="1">
    <source>
        <dbReference type="SAM" id="MobiDB-lite"/>
    </source>
</evidence>
<feature type="region of interest" description="Disordered" evidence="1">
    <location>
        <begin position="110"/>
        <end position="138"/>
    </location>
</feature>
<accession>A0A5B7FWH1</accession>
<proteinExistence type="predicted"/>
<protein>
    <submittedName>
        <fullName evidence="2">Uncharacterized protein</fullName>
    </submittedName>
</protein>
<sequence length="234" mass="25435">MRSLASGEDVTSMACNGCGEEAWCRGGVRPELATQLQVQGERQPLVEESLHNFLLTYSDGLRWPGWREVCPYAAMRMSFGVEACRTGEDGPAGGEVIGYDFGPDSPYAVPGRRPSRRVPSGSRGPKQPSGVSSRKWAAGLPRTSPPCLRAFAWPLFPTVVTMHAMTCSMEAQACPWWSVIGECGGRYGKHLVTFRCVANVIPTDEDKTARYTLYISLLPPSLRCLSVHHVTGGG</sequence>
<organism evidence="2 3">
    <name type="scientific">Portunus trituberculatus</name>
    <name type="common">Swimming crab</name>
    <name type="synonym">Neptunus trituberculatus</name>
    <dbReference type="NCBI Taxonomy" id="210409"/>
    <lineage>
        <taxon>Eukaryota</taxon>
        <taxon>Metazoa</taxon>
        <taxon>Ecdysozoa</taxon>
        <taxon>Arthropoda</taxon>
        <taxon>Crustacea</taxon>
        <taxon>Multicrustacea</taxon>
        <taxon>Malacostraca</taxon>
        <taxon>Eumalacostraca</taxon>
        <taxon>Eucarida</taxon>
        <taxon>Decapoda</taxon>
        <taxon>Pleocyemata</taxon>
        <taxon>Brachyura</taxon>
        <taxon>Eubrachyura</taxon>
        <taxon>Portunoidea</taxon>
        <taxon>Portunidae</taxon>
        <taxon>Portuninae</taxon>
        <taxon>Portunus</taxon>
    </lineage>
</organism>
<reference evidence="2 3" key="1">
    <citation type="submission" date="2019-05" db="EMBL/GenBank/DDBJ databases">
        <title>Another draft genome of Portunus trituberculatus and its Hox gene families provides insights of decapod evolution.</title>
        <authorList>
            <person name="Jeong J.-H."/>
            <person name="Song I."/>
            <person name="Kim S."/>
            <person name="Choi T."/>
            <person name="Kim D."/>
            <person name="Ryu S."/>
            <person name="Kim W."/>
        </authorList>
    </citation>
    <scope>NUCLEOTIDE SEQUENCE [LARGE SCALE GENOMIC DNA]</scope>
    <source>
        <tissue evidence="2">Muscle</tissue>
    </source>
</reference>
<gene>
    <name evidence="2" type="ORF">E2C01_043580</name>
</gene>
<dbReference type="AlphaFoldDB" id="A0A5B7FWH1"/>
<comment type="caution">
    <text evidence="2">The sequence shown here is derived from an EMBL/GenBank/DDBJ whole genome shotgun (WGS) entry which is preliminary data.</text>
</comment>
<name>A0A5B7FWH1_PORTR</name>